<dbReference type="Pfam" id="PF03428">
    <property type="entry name" value="RP-C"/>
    <property type="match status" value="1"/>
</dbReference>
<proteinExistence type="predicted"/>
<evidence type="ECO:0000259" key="1">
    <source>
        <dbReference type="Pfam" id="PF03428"/>
    </source>
</evidence>
<organism evidence="2 3">
    <name type="scientific">Erythrobacter dokdonensis DSW-74</name>
    <dbReference type="NCBI Taxonomy" id="1300349"/>
    <lineage>
        <taxon>Bacteria</taxon>
        <taxon>Pseudomonadati</taxon>
        <taxon>Pseudomonadota</taxon>
        <taxon>Alphaproteobacteria</taxon>
        <taxon>Sphingomonadales</taxon>
        <taxon>Erythrobacteraceae</taxon>
        <taxon>Erythrobacter/Porphyrobacter group</taxon>
        <taxon>Erythrobacter</taxon>
    </lineage>
</organism>
<keyword evidence="3" id="KW-1185">Reference proteome</keyword>
<dbReference type="InterPro" id="IPR036388">
    <property type="entry name" value="WH-like_DNA-bd_sf"/>
</dbReference>
<dbReference type="Proteomes" id="UP000092484">
    <property type="component" value="Unassembled WGS sequence"/>
</dbReference>
<dbReference type="STRING" id="1300349.I603_1359"/>
<accession>A0A1A7BGV8</accession>
<reference evidence="2 3" key="1">
    <citation type="submission" date="2016-06" db="EMBL/GenBank/DDBJ databases">
        <title>Genome sequence of Porphyrobacter dokdonensis DSW-74.</title>
        <authorList>
            <person name="Kim J.F."/>
            <person name="Song J.Y."/>
        </authorList>
    </citation>
    <scope>NUCLEOTIDE SEQUENCE [LARGE SCALE GENOMIC DNA]</scope>
    <source>
        <strain evidence="2 3">DSW-74</strain>
    </source>
</reference>
<dbReference type="RefSeq" id="WP_068863423.1">
    <property type="nucleotide sequence ID" value="NZ_LZYB01000003.1"/>
</dbReference>
<dbReference type="EMBL" id="LZYB01000003">
    <property type="protein sequence ID" value="OBV10951.1"/>
    <property type="molecule type" value="Genomic_DNA"/>
</dbReference>
<name>A0A1A7BGV8_9SPHN</name>
<protein>
    <submittedName>
        <fullName evidence="2">Plasmid replication protein</fullName>
    </submittedName>
</protein>
<dbReference type="Gene3D" id="1.10.10.10">
    <property type="entry name" value="Winged helix-like DNA-binding domain superfamily/Winged helix DNA-binding domain"/>
    <property type="match status" value="1"/>
</dbReference>
<gene>
    <name evidence="2" type="ORF">I603_1359</name>
</gene>
<evidence type="ECO:0000313" key="2">
    <source>
        <dbReference type="EMBL" id="OBV10951.1"/>
    </source>
</evidence>
<dbReference type="InterPro" id="IPR005090">
    <property type="entry name" value="RepC_N"/>
</dbReference>
<feature type="domain" description="Plasmid replication protein C N-terminal" evidence="1">
    <location>
        <begin position="35"/>
        <end position="163"/>
    </location>
</feature>
<evidence type="ECO:0000313" key="3">
    <source>
        <dbReference type="Proteomes" id="UP000092484"/>
    </source>
</evidence>
<dbReference type="AlphaFoldDB" id="A0A1A7BGV8"/>
<comment type="caution">
    <text evidence="2">The sequence shown here is derived from an EMBL/GenBank/DDBJ whole genome shotgun (WGS) entry which is preliminary data.</text>
</comment>
<sequence>MSASLAHGGLPPGVTHFSLADLIEKIASGSCREERLSATAVRVLKHYLLGCRSSDFERGKICGVWEQPQTTAQTLRISTKVLHNAEAELERGGFIERTHVPHARRTGQRRHGAIVSLAGISLRPVIDGYHRWMARHEAMELQRDAVAALRYELVMLARQIRATEAAETVEEAERILPRGRVSRIESIEKLEALKASLEALLVQLDLPSGDTKSSVRTEEIFAPNIPIQDSSKHCTRAPAGQSYADRSAEITPAIAASLASDDYRALLPSTQPLGWPDIVEAAAIACLWHGISQPTWAAACDRMGRERAALSVLVIDRNARLPAEHRYRARSGRKCLAGLMRNASSLAPMIEAAKGFAGGSVPDRPFEVAPSRSDAGQSFAMACQAALRTFVGEDRGHRMRGAEQ</sequence>